<dbReference type="OrthoDB" id="9809458at2"/>
<protein>
    <recommendedName>
        <fullName evidence="3 6">Isopentenyl-diphosphate delta-isomerase</fullName>
        <ecNumber evidence="3 6">5.3.3.2</ecNumber>
    </recommendedName>
</protein>
<comment type="similarity">
    <text evidence="2">Belongs to the IPP isomerase type 1 family.</text>
</comment>
<accession>A0A286IE57</accession>
<sequence length="174" mass="19889">MNPDQIFIPAIAQDGSLYPVEKLQVHKSGLLHLAVSVFIFDDEHLLIQKRASTKYHCGGLWANSCCTHPNWEEALEVAAHRRLTEELGIEVPVLAQRVVEYSADVGDGLHEHERVTMYTGTADRTSLKIAPDPLEVEETRWITKDALHAEIAHTPERFTPWFRIYAQRHPDLRF</sequence>
<dbReference type="RefSeq" id="WP_097108099.1">
    <property type="nucleotide sequence ID" value="NZ_OCPC01000003.1"/>
</dbReference>
<evidence type="ECO:0000256" key="7">
    <source>
        <dbReference type="PIRSR" id="PIRSR018427-1"/>
    </source>
</evidence>
<evidence type="ECO:0000256" key="1">
    <source>
        <dbReference type="ARBA" id="ARBA00004826"/>
    </source>
</evidence>
<proteinExistence type="inferred from homology"/>
<dbReference type="InterPro" id="IPR000086">
    <property type="entry name" value="NUDIX_hydrolase_dom"/>
</dbReference>
<dbReference type="GO" id="GO:0004452">
    <property type="term" value="F:isopentenyl-diphosphate delta-isomerase activity"/>
    <property type="evidence" value="ECO:0007669"/>
    <property type="project" value="UniProtKB-UniRule"/>
</dbReference>
<evidence type="ECO:0000256" key="2">
    <source>
        <dbReference type="ARBA" id="ARBA00007579"/>
    </source>
</evidence>
<dbReference type="PANTHER" id="PTHR10885">
    <property type="entry name" value="ISOPENTENYL-DIPHOSPHATE DELTA-ISOMERASE"/>
    <property type="match status" value="1"/>
</dbReference>
<dbReference type="InterPro" id="IPR011876">
    <property type="entry name" value="IsopentenylPP_isomerase_typ1"/>
</dbReference>
<dbReference type="PANTHER" id="PTHR10885:SF0">
    <property type="entry name" value="ISOPENTENYL-DIPHOSPHATE DELTA-ISOMERASE"/>
    <property type="match status" value="1"/>
</dbReference>
<dbReference type="UniPathway" id="UPA00059">
    <property type="reaction ID" value="UER00104"/>
</dbReference>
<dbReference type="PIRSF" id="PIRSF018427">
    <property type="entry name" value="Isopntndiph_ism"/>
    <property type="match status" value="1"/>
</dbReference>
<gene>
    <name evidence="9" type="ORF">SAMN05877838_2520</name>
</gene>
<dbReference type="NCBIfam" id="TIGR02150">
    <property type="entry name" value="IPP_isom_1"/>
    <property type="match status" value="1"/>
</dbReference>
<dbReference type="GO" id="GO:0009240">
    <property type="term" value="P:isopentenyl diphosphate biosynthetic process"/>
    <property type="evidence" value="ECO:0007669"/>
    <property type="project" value="TreeGrafter"/>
</dbReference>
<feature type="domain" description="Nudix hydrolase" evidence="8">
    <location>
        <begin position="30"/>
        <end position="164"/>
    </location>
</feature>
<keyword evidence="5 9" id="KW-0413">Isomerase</keyword>
<dbReference type="CDD" id="cd02885">
    <property type="entry name" value="NUDIX_IPP_Isomerase"/>
    <property type="match status" value="1"/>
</dbReference>
<dbReference type="GO" id="GO:0005737">
    <property type="term" value="C:cytoplasm"/>
    <property type="evidence" value="ECO:0007669"/>
    <property type="project" value="TreeGrafter"/>
</dbReference>
<dbReference type="AlphaFoldDB" id="A0A286IE57"/>
<dbReference type="InterPro" id="IPR015797">
    <property type="entry name" value="NUDIX_hydrolase-like_dom_sf"/>
</dbReference>
<evidence type="ECO:0000256" key="5">
    <source>
        <dbReference type="ARBA" id="ARBA00023235"/>
    </source>
</evidence>
<comment type="pathway">
    <text evidence="1">Isoprenoid biosynthesis; dimethylallyl diphosphate biosynthesis; dimethylallyl diphosphate from isopentenyl diphosphate: step 1/1.</text>
</comment>
<dbReference type="PROSITE" id="PS51462">
    <property type="entry name" value="NUDIX"/>
    <property type="match status" value="1"/>
</dbReference>
<feature type="active site" evidence="7">
    <location>
        <position position="113"/>
    </location>
</feature>
<dbReference type="GO" id="GO:0050992">
    <property type="term" value="P:dimethylallyl diphosphate biosynthetic process"/>
    <property type="evidence" value="ECO:0007669"/>
    <property type="project" value="UniProtKB-UniPathway"/>
</dbReference>
<keyword evidence="10" id="KW-1185">Reference proteome</keyword>
<evidence type="ECO:0000313" key="10">
    <source>
        <dbReference type="Proteomes" id="UP000219465"/>
    </source>
</evidence>
<evidence type="ECO:0000259" key="8">
    <source>
        <dbReference type="PROSITE" id="PS51462"/>
    </source>
</evidence>
<dbReference type="SUPFAM" id="SSF55811">
    <property type="entry name" value="Nudix"/>
    <property type="match status" value="1"/>
</dbReference>
<feature type="active site" evidence="7">
    <location>
        <position position="66"/>
    </location>
</feature>
<keyword evidence="4" id="KW-0414">Isoprene biosynthesis</keyword>
<evidence type="ECO:0000256" key="4">
    <source>
        <dbReference type="ARBA" id="ARBA00023229"/>
    </source>
</evidence>
<evidence type="ECO:0000256" key="3">
    <source>
        <dbReference type="ARBA" id="ARBA00012057"/>
    </source>
</evidence>
<dbReference type="Pfam" id="PF00293">
    <property type="entry name" value="NUDIX"/>
    <property type="match status" value="1"/>
</dbReference>
<evidence type="ECO:0000256" key="6">
    <source>
        <dbReference type="NCBIfam" id="TIGR02150"/>
    </source>
</evidence>
<reference evidence="10" key="1">
    <citation type="submission" date="2017-08" db="EMBL/GenBank/DDBJ databases">
        <authorList>
            <person name="Varghese N."/>
            <person name="Submissions S."/>
        </authorList>
    </citation>
    <scope>NUCLEOTIDE SEQUENCE [LARGE SCALE GENOMIC DNA]</scope>
    <source>
        <strain evidence="10">KCTC 23107</strain>
    </source>
</reference>
<dbReference type="EMBL" id="OCPC01000003">
    <property type="protein sequence ID" value="SOE17619.1"/>
    <property type="molecule type" value="Genomic_DNA"/>
</dbReference>
<dbReference type="EC" id="5.3.3.2" evidence="3 6"/>
<name>A0A286IE57_9HYPH</name>
<dbReference type="Gene3D" id="3.90.79.10">
    <property type="entry name" value="Nucleoside Triphosphate Pyrophosphohydrolase"/>
    <property type="match status" value="1"/>
</dbReference>
<organism evidence="9 10">
    <name type="scientific">Hoeflea halophila</name>
    <dbReference type="NCBI Taxonomy" id="714899"/>
    <lineage>
        <taxon>Bacteria</taxon>
        <taxon>Pseudomonadati</taxon>
        <taxon>Pseudomonadota</taxon>
        <taxon>Alphaproteobacteria</taxon>
        <taxon>Hyphomicrobiales</taxon>
        <taxon>Rhizobiaceae</taxon>
        <taxon>Hoeflea</taxon>
    </lineage>
</organism>
<evidence type="ECO:0000313" key="9">
    <source>
        <dbReference type="EMBL" id="SOE17619.1"/>
    </source>
</evidence>
<dbReference type="Proteomes" id="UP000219465">
    <property type="component" value="Unassembled WGS sequence"/>
</dbReference>